<name>A0A2H3DFP6_ARMGA</name>
<proteinExistence type="predicted"/>
<dbReference type="Proteomes" id="UP000217790">
    <property type="component" value="Unassembled WGS sequence"/>
</dbReference>
<dbReference type="InParanoid" id="A0A2H3DFP6"/>
<organism evidence="1 2">
    <name type="scientific">Armillaria gallica</name>
    <name type="common">Bulbous honey fungus</name>
    <name type="synonym">Armillaria bulbosa</name>
    <dbReference type="NCBI Taxonomy" id="47427"/>
    <lineage>
        <taxon>Eukaryota</taxon>
        <taxon>Fungi</taxon>
        <taxon>Dikarya</taxon>
        <taxon>Basidiomycota</taxon>
        <taxon>Agaricomycotina</taxon>
        <taxon>Agaricomycetes</taxon>
        <taxon>Agaricomycetidae</taxon>
        <taxon>Agaricales</taxon>
        <taxon>Marasmiineae</taxon>
        <taxon>Physalacriaceae</taxon>
        <taxon>Armillaria</taxon>
    </lineage>
</organism>
<evidence type="ECO:0000313" key="2">
    <source>
        <dbReference type="Proteomes" id="UP000217790"/>
    </source>
</evidence>
<dbReference type="AlphaFoldDB" id="A0A2H3DFP6"/>
<reference evidence="2" key="1">
    <citation type="journal article" date="2017" name="Nat. Ecol. Evol.">
        <title>Genome expansion and lineage-specific genetic innovations in the forest pathogenic fungi Armillaria.</title>
        <authorList>
            <person name="Sipos G."/>
            <person name="Prasanna A.N."/>
            <person name="Walter M.C."/>
            <person name="O'Connor E."/>
            <person name="Balint B."/>
            <person name="Krizsan K."/>
            <person name="Kiss B."/>
            <person name="Hess J."/>
            <person name="Varga T."/>
            <person name="Slot J."/>
            <person name="Riley R."/>
            <person name="Boka B."/>
            <person name="Rigling D."/>
            <person name="Barry K."/>
            <person name="Lee J."/>
            <person name="Mihaltcheva S."/>
            <person name="LaButti K."/>
            <person name="Lipzen A."/>
            <person name="Waldron R."/>
            <person name="Moloney N.M."/>
            <person name="Sperisen C."/>
            <person name="Kredics L."/>
            <person name="Vagvoelgyi C."/>
            <person name="Patrignani A."/>
            <person name="Fitzpatrick D."/>
            <person name="Nagy I."/>
            <person name="Doyle S."/>
            <person name="Anderson J.B."/>
            <person name="Grigoriev I.V."/>
            <person name="Gueldener U."/>
            <person name="Muensterkoetter M."/>
            <person name="Nagy L.G."/>
        </authorList>
    </citation>
    <scope>NUCLEOTIDE SEQUENCE [LARGE SCALE GENOMIC DNA]</scope>
    <source>
        <strain evidence="2">Ar21-2</strain>
    </source>
</reference>
<sequence length="152" mass="16992">MQVRSLLEGHRQMPTSLLLPSLQLRDICPCRTRKAGVFSGGPIASWARIQVPLKRVIRESKAGTAYYALKPPFKSSGGLYEQNSRAYIDRTRQTYFSSCAFDGESLSQRRSQYESQAGALKIESSLANEAGVCVVSYAVTMSEPTHQRWTLR</sequence>
<dbReference type="EMBL" id="KZ293666">
    <property type="protein sequence ID" value="PBK90262.1"/>
    <property type="molecule type" value="Genomic_DNA"/>
</dbReference>
<protein>
    <submittedName>
        <fullName evidence="1">Uncharacterized protein</fullName>
    </submittedName>
</protein>
<accession>A0A2H3DFP6</accession>
<keyword evidence="2" id="KW-1185">Reference proteome</keyword>
<evidence type="ECO:0000313" key="1">
    <source>
        <dbReference type="EMBL" id="PBK90262.1"/>
    </source>
</evidence>
<gene>
    <name evidence="1" type="ORF">ARMGADRAFT_1083124</name>
</gene>